<dbReference type="Pfam" id="PF05762">
    <property type="entry name" value="VWA_CoxE"/>
    <property type="match status" value="1"/>
</dbReference>
<evidence type="ECO:0000313" key="2">
    <source>
        <dbReference type="EMBL" id="MDN4161355.1"/>
    </source>
</evidence>
<dbReference type="PANTHER" id="PTHR39338">
    <property type="entry name" value="BLL5662 PROTEIN-RELATED"/>
    <property type="match status" value="1"/>
</dbReference>
<dbReference type="InterPro" id="IPR011195">
    <property type="entry name" value="UCP010256"/>
</dbReference>
<evidence type="ECO:0000256" key="1">
    <source>
        <dbReference type="SAM" id="MobiDB-lite"/>
    </source>
</evidence>
<sequence>MNYRVGDVDEPGEQRSGSGLLDRHIAFLEALRAAGLSVSLAEDLDAVAALSAVQWGSRQTVQAAYAATLVKKQSQRPTFDALFDLWFPRMVGSGVGAAGTGGDGADDAEDGATGPDAAGERFSVRDGAAALRDFRERLAEALGADDQQALGDLAAEMVARFGAMPGRGPGLSSWSAYTALQRVSPAELTDQLVAGLLAEGRTDEEAARTAGRRVDAFTRRVEDDARRRIAEEKGPEHVANVALRPSIDRLDFLSARRTDLEEMRREIYPLARRLATRLTKEQHARRRGPLDFRRTVRASISTGGVPLTTHHKPKRPHRTELVVLCDVSGSVANFAQFTLLLVFALRDQFQKVRAFTFIDHVHEVTHHFKPGADVVDVMADLAASTSHAALWGRTNYGRAITKLAENHADALGPKSSLLVLGDARSNYSDLALDTLAELVGGIRHAWWLNPEHRRHWDNGDSAASRYGAVVPMVECRNLTQLGEFVHDIL</sequence>
<dbReference type="PIRSF" id="PIRSF010256">
    <property type="entry name" value="CoxE_vWa"/>
    <property type="match status" value="1"/>
</dbReference>
<dbReference type="Proteomes" id="UP001168537">
    <property type="component" value="Unassembled WGS sequence"/>
</dbReference>
<feature type="region of interest" description="Disordered" evidence="1">
    <location>
        <begin position="98"/>
        <end position="119"/>
    </location>
</feature>
<comment type="caution">
    <text evidence="2">The sequence shown here is derived from an EMBL/GenBank/DDBJ whole genome shotgun (WGS) entry which is preliminary data.</text>
</comment>
<proteinExistence type="predicted"/>
<organism evidence="2 3">
    <name type="scientific">Nocardioides abyssi</name>
    <dbReference type="NCBI Taxonomy" id="3058370"/>
    <lineage>
        <taxon>Bacteria</taxon>
        <taxon>Bacillati</taxon>
        <taxon>Actinomycetota</taxon>
        <taxon>Actinomycetes</taxon>
        <taxon>Propionibacteriales</taxon>
        <taxon>Nocardioidaceae</taxon>
        <taxon>Nocardioides</taxon>
    </lineage>
</organism>
<dbReference type="RefSeq" id="WP_300960248.1">
    <property type="nucleotide sequence ID" value="NZ_JAUHJR010000002.1"/>
</dbReference>
<dbReference type="PANTHER" id="PTHR39338:SF5">
    <property type="entry name" value="BLR6139 PROTEIN"/>
    <property type="match status" value="1"/>
</dbReference>
<dbReference type="InterPro" id="IPR036465">
    <property type="entry name" value="vWFA_dom_sf"/>
</dbReference>
<protein>
    <submittedName>
        <fullName evidence="2">VWA domain-containing protein</fullName>
    </submittedName>
</protein>
<gene>
    <name evidence="2" type="ORF">QWY29_08320</name>
</gene>
<evidence type="ECO:0000313" key="3">
    <source>
        <dbReference type="Proteomes" id="UP001168537"/>
    </source>
</evidence>
<keyword evidence="3" id="KW-1185">Reference proteome</keyword>
<dbReference type="EMBL" id="JAUHJR010000002">
    <property type="protein sequence ID" value="MDN4161355.1"/>
    <property type="molecule type" value="Genomic_DNA"/>
</dbReference>
<dbReference type="InterPro" id="IPR008912">
    <property type="entry name" value="Uncharacterised_CoxE"/>
</dbReference>
<reference evidence="2" key="1">
    <citation type="submission" date="2023-06" db="EMBL/GenBank/DDBJ databases">
        <title>Draft genome sequence of Nocardioides sp. SOB72.</title>
        <authorList>
            <person name="Zhang G."/>
        </authorList>
    </citation>
    <scope>NUCLEOTIDE SEQUENCE</scope>
    <source>
        <strain evidence="2">SOB72</strain>
    </source>
</reference>
<accession>A0ABT8ET81</accession>
<dbReference type="SUPFAM" id="SSF53300">
    <property type="entry name" value="vWA-like"/>
    <property type="match status" value="1"/>
</dbReference>
<name>A0ABT8ET81_9ACTN</name>